<gene>
    <name evidence="1" type="ORF">NDU88_000919</name>
</gene>
<proteinExistence type="predicted"/>
<protein>
    <submittedName>
        <fullName evidence="1">Uncharacterized protein</fullName>
    </submittedName>
</protein>
<accession>A0AAV7WKN6</accession>
<dbReference type="EMBL" id="JANPWB010000001">
    <property type="protein sequence ID" value="KAJ1213281.1"/>
    <property type="molecule type" value="Genomic_DNA"/>
</dbReference>
<dbReference type="Proteomes" id="UP001066276">
    <property type="component" value="Chromosome 1_1"/>
</dbReference>
<evidence type="ECO:0000313" key="1">
    <source>
        <dbReference type="EMBL" id="KAJ1213281.1"/>
    </source>
</evidence>
<evidence type="ECO:0000313" key="2">
    <source>
        <dbReference type="Proteomes" id="UP001066276"/>
    </source>
</evidence>
<sequence length="99" mass="10521">MPARLGTGHRCGGISLAAEVGVHLIQTREHEAEGAWARVASLVSVLGVRLGLIRVAGVCGLDVFPSYSDTNGYSRGVPAHMTTRFIQRLLPEGIVLQSL</sequence>
<reference evidence="1" key="1">
    <citation type="journal article" date="2022" name="bioRxiv">
        <title>Sequencing and chromosome-scale assembly of the giantPleurodeles waltlgenome.</title>
        <authorList>
            <person name="Brown T."/>
            <person name="Elewa A."/>
            <person name="Iarovenko S."/>
            <person name="Subramanian E."/>
            <person name="Araus A.J."/>
            <person name="Petzold A."/>
            <person name="Susuki M."/>
            <person name="Suzuki K.-i.T."/>
            <person name="Hayashi T."/>
            <person name="Toyoda A."/>
            <person name="Oliveira C."/>
            <person name="Osipova E."/>
            <person name="Leigh N.D."/>
            <person name="Simon A."/>
            <person name="Yun M.H."/>
        </authorList>
    </citation>
    <scope>NUCLEOTIDE SEQUENCE</scope>
    <source>
        <strain evidence="1">20211129_DDA</strain>
        <tissue evidence="1">Liver</tissue>
    </source>
</reference>
<name>A0AAV7WKN6_PLEWA</name>
<comment type="caution">
    <text evidence="1">The sequence shown here is derived from an EMBL/GenBank/DDBJ whole genome shotgun (WGS) entry which is preliminary data.</text>
</comment>
<organism evidence="1 2">
    <name type="scientific">Pleurodeles waltl</name>
    <name type="common">Iberian ribbed newt</name>
    <dbReference type="NCBI Taxonomy" id="8319"/>
    <lineage>
        <taxon>Eukaryota</taxon>
        <taxon>Metazoa</taxon>
        <taxon>Chordata</taxon>
        <taxon>Craniata</taxon>
        <taxon>Vertebrata</taxon>
        <taxon>Euteleostomi</taxon>
        <taxon>Amphibia</taxon>
        <taxon>Batrachia</taxon>
        <taxon>Caudata</taxon>
        <taxon>Salamandroidea</taxon>
        <taxon>Salamandridae</taxon>
        <taxon>Pleurodelinae</taxon>
        <taxon>Pleurodeles</taxon>
    </lineage>
</organism>
<dbReference type="AlphaFoldDB" id="A0AAV7WKN6"/>
<keyword evidence="2" id="KW-1185">Reference proteome</keyword>